<reference evidence="5 6" key="1">
    <citation type="submission" date="2015-07" db="EMBL/GenBank/DDBJ databases">
        <title>Lactobacillus korensis/26-25/ whole genome sequencing.</title>
        <authorList>
            <person name="Kim M.K."/>
            <person name="Im W.-T."/>
            <person name="Srinivasan S."/>
            <person name="Lee J.-J."/>
        </authorList>
    </citation>
    <scope>NUCLEOTIDE SEQUENCE [LARGE SCALE GENOMIC DNA]</scope>
    <source>
        <strain evidence="5 6">26-25</strain>
    </source>
</reference>
<keyword evidence="1" id="KW-0805">Transcription regulation</keyword>
<dbReference type="InterPro" id="IPR037923">
    <property type="entry name" value="HTH-like"/>
</dbReference>
<keyword evidence="6" id="KW-1185">Reference proteome</keyword>
<dbReference type="GO" id="GO:0043565">
    <property type="term" value="F:sequence-specific DNA binding"/>
    <property type="evidence" value="ECO:0007669"/>
    <property type="project" value="InterPro"/>
</dbReference>
<dbReference type="Gene3D" id="1.10.10.60">
    <property type="entry name" value="Homeodomain-like"/>
    <property type="match status" value="2"/>
</dbReference>
<dbReference type="PROSITE" id="PS01124">
    <property type="entry name" value="HTH_ARAC_FAMILY_2"/>
    <property type="match status" value="1"/>
</dbReference>
<evidence type="ECO:0000313" key="6">
    <source>
        <dbReference type="Proteomes" id="UP000036000"/>
    </source>
</evidence>
<dbReference type="SUPFAM" id="SSF46689">
    <property type="entry name" value="Homeodomain-like"/>
    <property type="match status" value="2"/>
</dbReference>
<dbReference type="PANTHER" id="PTHR43280:SF28">
    <property type="entry name" value="HTH-TYPE TRANSCRIPTIONAL ACTIVATOR RHAS"/>
    <property type="match status" value="1"/>
</dbReference>
<dbReference type="Proteomes" id="UP000036000">
    <property type="component" value="Chromosome"/>
</dbReference>
<evidence type="ECO:0000259" key="4">
    <source>
        <dbReference type="PROSITE" id="PS01124"/>
    </source>
</evidence>
<keyword evidence="3" id="KW-0804">Transcription</keyword>
<dbReference type="GO" id="GO:0003700">
    <property type="term" value="F:DNA-binding transcription factor activity"/>
    <property type="evidence" value="ECO:0007669"/>
    <property type="project" value="InterPro"/>
</dbReference>
<dbReference type="Pfam" id="PF12833">
    <property type="entry name" value="HTH_18"/>
    <property type="match status" value="1"/>
</dbReference>
<proteinExistence type="predicted"/>
<evidence type="ECO:0000256" key="3">
    <source>
        <dbReference type="ARBA" id="ARBA00023163"/>
    </source>
</evidence>
<dbReference type="AlphaFoldDB" id="A0AAC8UVT2"/>
<dbReference type="InterPro" id="IPR018060">
    <property type="entry name" value="HTH_AraC"/>
</dbReference>
<sequence length="306" mass="35652">MNKVYKFSLVEPVQFFKAGQYFAEAGWRHKNIINDGDYELFIMLKGAAYIQIGHTQYTLNTHDCLLIPPHIRHIGFRGSPADTVYYWMHFFPSSPVTTSYVTDEIHHPTNPAAVNLPQQFNVKNFGRLTLLIRQMLDSDNDETAAPLATNFFVSSILIELSHQFMTVINQEQGYTSRFEMIKNWIRIHSHEKLTVEQVATEFKMTPVYLTKLFREYEKMTTIHFINLTKIKQAEELLLTTDLSVKEIAYELSFENEKYFLRVFKQISSLTPTKYRDAYAKTYLNNVEVDPTIPLPKDRDSHQTSAD</sequence>
<evidence type="ECO:0000256" key="2">
    <source>
        <dbReference type="ARBA" id="ARBA00023125"/>
    </source>
</evidence>
<evidence type="ECO:0000256" key="1">
    <source>
        <dbReference type="ARBA" id="ARBA00023015"/>
    </source>
</evidence>
<dbReference type="RefSeq" id="WP_048733788.1">
    <property type="nucleotide sequence ID" value="NZ_CP012033.1"/>
</dbReference>
<protein>
    <submittedName>
        <fullName evidence="5">AraC family transcriptional regulator</fullName>
    </submittedName>
</protein>
<dbReference type="InterPro" id="IPR014710">
    <property type="entry name" value="RmlC-like_jellyroll"/>
</dbReference>
<dbReference type="Gene3D" id="2.60.120.10">
    <property type="entry name" value="Jelly Rolls"/>
    <property type="match status" value="1"/>
</dbReference>
<dbReference type="EMBL" id="CP012033">
    <property type="protein sequence ID" value="AKP64567.1"/>
    <property type="molecule type" value="Genomic_DNA"/>
</dbReference>
<evidence type="ECO:0000313" key="5">
    <source>
        <dbReference type="EMBL" id="AKP64567.1"/>
    </source>
</evidence>
<name>A0AAC8UVT2_9LACO</name>
<accession>A0AAC8UVT2</accession>
<dbReference type="SUPFAM" id="SSF51215">
    <property type="entry name" value="Regulatory protein AraC"/>
    <property type="match status" value="1"/>
</dbReference>
<organism evidence="5 6">
    <name type="scientific">Levilactobacillus koreensis</name>
    <dbReference type="NCBI Taxonomy" id="637971"/>
    <lineage>
        <taxon>Bacteria</taxon>
        <taxon>Bacillati</taxon>
        <taxon>Bacillota</taxon>
        <taxon>Bacilli</taxon>
        <taxon>Lactobacillales</taxon>
        <taxon>Lactobacillaceae</taxon>
        <taxon>Levilactobacillus</taxon>
    </lineage>
</organism>
<keyword evidence="2" id="KW-0238">DNA-binding</keyword>
<dbReference type="PANTHER" id="PTHR43280">
    <property type="entry name" value="ARAC-FAMILY TRANSCRIPTIONAL REGULATOR"/>
    <property type="match status" value="1"/>
</dbReference>
<dbReference type="SMART" id="SM00342">
    <property type="entry name" value="HTH_ARAC"/>
    <property type="match status" value="1"/>
</dbReference>
<dbReference type="InterPro" id="IPR003313">
    <property type="entry name" value="AraC-bd"/>
</dbReference>
<dbReference type="Pfam" id="PF02311">
    <property type="entry name" value="AraC_binding"/>
    <property type="match status" value="1"/>
</dbReference>
<dbReference type="InterPro" id="IPR009057">
    <property type="entry name" value="Homeodomain-like_sf"/>
</dbReference>
<dbReference type="KEGG" id="lko:ABN16_05855"/>
<feature type="domain" description="HTH araC/xylS-type" evidence="4">
    <location>
        <begin position="179"/>
        <end position="277"/>
    </location>
</feature>
<gene>
    <name evidence="5" type="ORF">ABN16_05855</name>
</gene>